<keyword evidence="1" id="KW-1133">Transmembrane helix</keyword>
<organism evidence="2 3">
    <name type="scientific">Hibiscus sabdariffa</name>
    <name type="common">roselle</name>
    <dbReference type="NCBI Taxonomy" id="183260"/>
    <lineage>
        <taxon>Eukaryota</taxon>
        <taxon>Viridiplantae</taxon>
        <taxon>Streptophyta</taxon>
        <taxon>Embryophyta</taxon>
        <taxon>Tracheophyta</taxon>
        <taxon>Spermatophyta</taxon>
        <taxon>Magnoliopsida</taxon>
        <taxon>eudicotyledons</taxon>
        <taxon>Gunneridae</taxon>
        <taxon>Pentapetalae</taxon>
        <taxon>rosids</taxon>
        <taxon>malvids</taxon>
        <taxon>Malvales</taxon>
        <taxon>Malvaceae</taxon>
        <taxon>Malvoideae</taxon>
        <taxon>Hibiscus</taxon>
    </lineage>
</organism>
<evidence type="ECO:0000313" key="3">
    <source>
        <dbReference type="Proteomes" id="UP001472677"/>
    </source>
</evidence>
<accession>A0ABR2EWS2</accession>
<reference evidence="2 3" key="1">
    <citation type="journal article" date="2024" name="G3 (Bethesda)">
        <title>Genome assembly of Hibiscus sabdariffa L. provides insights into metabolisms of medicinal natural products.</title>
        <authorList>
            <person name="Kim T."/>
        </authorList>
    </citation>
    <scope>NUCLEOTIDE SEQUENCE [LARGE SCALE GENOMIC DNA]</scope>
    <source>
        <strain evidence="2">TK-2024</strain>
        <tissue evidence="2">Old leaves</tissue>
    </source>
</reference>
<gene>
    <name evidence="2" type="ORF">V6N12_006026</name>
</gene>
<feature type="transmembrane region" description="Helical" evidence="1">
    <location>
        <begin position="50"/>
        <end position="73"/>
    </location>
</feature>
<dbReference type="Proteomes" id="UP001472677">
    <property type="component" value="Unassembled WGS sequence"/>
</dbReference>
<sequence>MEEGNGVGAAVIVIKLKNASNWCVALTIRRYGRIAFFTFSPLFSVSSPPLLLCVTVCSTWVLIIWWKVIVFAINGVGVSLV</sequence>
<keyword evidence="1" id="KW-0472">Membrane</keyword>
<comment type="caution">
    <text evidence="2">The sequence shown here is derived from an EMBL/GenBank/DDBJ whole genome shotgun (WGS) entry which is preliminary data.</text>
</comment>
<keyword evidence="3" id="KW-1185">Reference proteome</keyword>
<evidence type="ECO:0000256" key="1">
    <source>
        <dbReference type="SAM" id="Phobius"/>
    </source>
</evidence>
<protein>
    <recommendedName>
        <fullName evidence="4">Transmembrane protein</fullName>
    </recommendedName>
</protein>
<dbReference type="EMBL" id="JBBPBM010000009">
    <property type="protein sequence ID" value="KAK8567439.1"/>
    <property type="molecule type" value="Genomic_DNA"/>
</dbReference>
<evidence type="ECO:0008006" key="4">
    <source>
        <dbReference type="Google" id="ProtNLM"/>
    </source>
</evidence>
<evidence type="ECO:0000313" key="2">
    <source>
        <dbReference type="EMBL" id="KAK8567439.1"/>
    </source>
</evidence>
<name>A0ABR2EWS2_9ROSI</name>
<keyword evidence="1" id="KW-0812">Transmembrane</keyword>
<proteinExistence type="predicted"/>